<feature type="domain" description="Galactosyltransferase C-terminal" evidence="5">
    <location>
        <begin position="152"/>
        <end position="209"/>
    </location>
</feature>
<dbReference type="PANTHER" id="PTHR43685:SF5">
    <property type="entry name" value="GLYCOSYLTRANSFERASE EPSE-RELATED"/>
    <property type="match status" value="1"/>
</dbReference>
<evidence type="ECO:0000256" key="3">
    <source>
        <dbReference type="ARBA" id="ARBA00022679"/>
    </source>
</evidence>
<dbReference type="InterPro" id="IPR050834">
    <property type="entry name" value="Glycosyltransf_2"/>
</dbReference>
<comment type="similarity">
    <text evidence="1">Belongs to the glycosyltransferase 2 family.</text>
</comment>
<accession>A0A5B2Z9P6</accession>
<organism evidence="6 7">
    <name type="scientific">Arenimonas fontis</name>
    <dbReference type="NCBI Taxonomy" id="2608255"/>
    <lineage>
        <taxon>Bacteria</taxon>
        <taxon>Pseudomonadati</taxon>
        <taxon>Pseudomonadota</taxon>
        <taxon>Gammaproteobacteria</taxon>
        <taxon>Lysobacterales</taxon>
        <taxon>Lysobacteraceae</taxon>
        <taxon>Arenimonas</taxon>
    </lineage>
</organism>
<protein>
    <submittedName>
        <fullName evidence="6">Glycosyltransferase</fullName>
    </submittedName>
</protein>
<gene>
    <name evidence="6" type="ORF">F0415_05485</name>
</gene>
<keyword evidence="3 6" id="KW-0808">Transferase</keyword>
<dbReference type="CDD" id="cd00761">
    <property type="entry name" value="Glyco_tranf_GTA_type"/>
    <property type="match status" value="1"/>
</dbReference>
<feature type="domain" description="Glycosyltransferase 2-like" evidence="4">
    <location>
        <begin position="5"/>
        <end position="110"/>
    </location>
</feature>
<dbReference type="AlphaFoldDB" id="A0A5B2Z9P6"/>
<dbReference type="Pfam" id="PF02709">
    <property type="entry name" value="Glyco_transf_7C"/>
    <property type="match status" value="1"/>
</dbReference>
<proteinExistence type="inferred from homology"/>
<dbReference type="Gene3D" id="3.90.550.10">
    <property type="entry name" value="Spore Coat Polysaccharide Biosynthesis Protein SpsA, Chain A"/>
    <property type="match status" value="2"/>
</dbReference>
<name>A0A5B2Z9P6_9GAMM</name>
<dbReference type="Proteomes" id="UP000322165">
    <property type="component" value="Unassembled WGS sequence"/>
</dbReference>
<keyword evidence="2" id="KW-0328">Glycosyltransferase</keyword>
<evidence type="ECO:0000259" key="4">
    <source>
        <dbReference type="Pfam" id="PF00535"/>
    </source>
</evidence>
<dbReference type="PANTHER" id="PTHR43685">
    <property type="entry name" value="GLYCOSYLTRANSFERASE"/>
    <property type="match status" value="1"/>
</dbReference>
<evidence type="ECO:0000256" key="2">
    <source>
        <dbReference type="ARBA" id="ARBA00022676"/>
    </source>
</evidence>
<reference evidence="6 7" key="2">
    <citation type="submission" date="2019-09" db="EMBL/GenBank/DDBJ databases">
        <authorList>
            <person name="Mazur A."/>
        </authorList>
    </citation>
    <scope>NUCLEOTIDE SEQUENCE [LARGE SCALE GENOMIC DNA]</scope>
    <source>
        <strain evidence="6 7">3729k</strain>
    </source>
</reference>
<feature type="domain" description="Glycosyltransferase 2-like" evidence="4">
    <location>
        <begin position="257"/>
        <end position="380"/>
    </location>
</feature>
<evidence type="ECO:0000259" key="5">
    <source>
        <dbReference type="Pfam" id="PF02709"/>
    </source>
</evidence>
<dbReference type="RefSeq" id="WP_149860195.1">
    <property type="nucleotide sequence ID" value="NZ_VUOD01000003.1"/>
</dbReference>
<comment type="caution">
    <text evidence="6">The sequence shown here is derived from an EMBL/GenBank/DDBJ whole genome shotgun (WGS) entry which is preliminary data.</text>
</comment>
<dbReference type="GO" id="GO:0016740">
    <property type="term" value="F:transferase activity"/>
    <property type="evidence" value="ECO:0007669"/>
    <property type="project" value="UniProtKB-KW"/>
</dbReference>
<evidence type="ECO:0000256" key="1">
    <source>
        <dbReference type="ARBA" id="ARBA00006739"/>
    </source>
</evidence>
<dbReference type="InterPro" id="IPR027791">
    <property type="entry name" value="Galactosyl_T_C"/>
</dbReference>
<sequence length="689" mass="76902">MIRLSVVICFRDWGLDRLALAIRSHRESSLGDAVEIIVSDYGSADVEAVRSVVEGNGAIHVRTETNGPWSRSRALNAGVSAARGQYVITTDADMLFTPEAHAVICGLLQKDSGAAQLLQCRDLSPDYNAETIKDFNWDAFEKNSTLRPRWGMGGMIAFDVRAYEAIRGYDERMEIYGGEDIDFANRLRRFGLKLNWIDDLACRIFHIWHESSRKAADSTPEGRAAITLNREIMLSDKTWVRNLDWKYARPGAAPLVTVAIATYNRASYLRDCIRSVLMQTVQDFEIVIVDDGSTDYTEDAVRSFADPRIRYFRQENQGVSVARNRALAEARAQFIVVQDDDDIMLPWRIEAHFEKLTEGVHGTYGGWVDFRDDTGELVARPGKEFGVAQMMYSGGVMAHGTLMIRTDVIRAFGYDPGLRAGTDYNLAIRMTMSGVRLQHTGKFHILRRFHGGNLTDIISDHQKESARRTTSLFRRYFSPQKETQLRDLARNVAFVNCSGSGNLQASVGPYLPDRLTSRDASVRLRDPEAISKVVGFAEGHGVRNEVHEVRGRDGSIVEAVVWLFDVSLDHLQALRAAAIGVRAEPVLQARIDGAQPRVSVLRNTLVEQAADLMPSGKRFYCFVAVPGGGDGVGRFWDIGAEGYRLIVADRRPYMVGVKAFETLAEALEYAESTRPVASDMEPMVLQRAS</sequence>
<dbReference type="InterPro" id="IPR029044">
    <property type="entry name" value="Nucleotide-diphossugar_trans"/>
</dbReference>
<reference evidence="6 7" key="1">
    <citation type="submission" date="2019-09" db="EMBL/GenBank/DDBJ databases">
        <title>Arenimonas chukotkensis sp. nov., a bacterium isolated from Chukotka hot spring, Arctic region, Russia.</title>
        <authorList>
            <person name="Zayulina K.S."/>
            <person name="Prokofeva M.I."/>
            <person name="Elcheninov A.G."/>
            <person name="Novikov A."/>
            <person name="Kochetkova T.V."/>
            <person name="Kublanov I.V."/>
        </authorList>
    </citation>
    <scope>NUCLEOTIDE SEQUENCE [LARGE SCALE GENOMIC DNA]</scope>
    <source>
        <strain evidence="6 7">3729k</strain>
    </source>
</reference>
<dbReference type="InterPro" id="IPR001173">
    <property type="entry name" value="Glyco_trans_2-like"/>
</dbReference>
<evidence type="ECO:0000313" key="6">
    <source>
        <dbReference type="EMBL" id="KAA2285368.1"/>
    </source>
</evidence>
<keyword evidence="7" id="KW-1185">Reference proteome</keyword>
<dbReference type="Pfam" id="PF00535">
    <property type="entry name" value="Glycos_transf_2"/>
    <property type="match status" value="2"/>
</dbReference>
<dbReference type="SUPFAM" id="SSF53448">
    <property type="entry name" value="Nucleotide-diphospho-sugar transferases"/>
    <property type="match status" value="2"/>
</dbReference>
<evidence type="ECO:0000313" key="7">
    <source>
        <dbReference type="Proteomes" id="UP000322165"/>
    </source>
</evidence>
<dbReference type="EMBL" id="VUOD01000003">
    <property type="protein sequence ID" value="KAA2285368.1"/>
    <property type="molecule type" value="Genomic_DNA"/>
</dbReference>